<keyword evidence="5" id="KW-1133">Transmembrane helix</keyword>
<protein>
    <submittedName>
        <fullName evidence="8">Neurexin-1-alpha</fullName>
    </submittedName>
</protein>
<dbReference type="InterPro" id="IPR013320">
    <property type="entry name" value="ConA-like_dom_sf"/>
</dbReference>
<dbReference type="HOGENOM" id="CLU_257131_0_0_1"/>
<dbReference type="InParanoid" id="K1QJZ1"/>
<keyword evidence="5" id="KW-0812">Transmembrane</keyword>
<feature type="compositionally biased region" description="Basic and acidic residues" evidence="4">
    <location>
        <begin position="1221"/>
        <end position="1232"/>
    </location>
</feature>
<evidence type="ECO:0000256" key="1">
    <source>
        <dbReference type="ARBA" id="ARBA00023157"/>
    </source>
</evidence>
<dbReference type="PROSITE" id="PS50026">
    <property type="entry name" value="EGF_3"/>
    <property type="match status" value="3"/>
</dbReference>
<dbReference type="PROSITE" id="PS50025">
    <property type="entry name" value="LAM_G_DOMAIN"/>
    <property type="match status" value="3"/>
</dbReference>
<dbReference type="SUPFAM" id="SSF56496">
    <property type="entry name" value="Fibrinogen C-terminal domain-like"/>
    <property type="match status" value="1"/>
</dbReference>
<gene>
    <name evidence="8" type="ORF">CGI_10015473</name>
</gene>
<feature type="transmembrane region" description="Helical" evidence="5">
    <location>
        <begin position="1097"/>
        <end position="1120"/>
    </location>
</feature>
<dbReference type="EMBL" id="JH817220">
    <property type="protein sequence ID" value="EKC29200.1"/>
    <property type="molecule type" value="Genomic_DNA"/>
</dbReference>
<dbReference type="CDD" id="cd00054">
    <property type="entry name" value="EGF_CA"/>
    <property type="match status" value="3"/>
</dbReference>
<keyword evidence="2" id="KW-0245">EGF-like domain</keyword>
<dbReference type="SUPFAM" id="SSF49899">
    <property type="entry name" value="Concanavalin A-like lectins/glucanases"/>
    <property type="match status" value="5"/>
</dbReference>
<dbReference type="CDD" id="cd00110">
    <property type="entry name" value="LamG"/>
    <property type="match status" value="2"/>
</dbReference>
<proteinExistence type="predicted"/>
<keyword evidence="5" id="KW-0472">Membrane</keyword>
<feature type="domain" description="EGF-like" evidence="7">
    <location>
        <begin position="605"/>
        <end position="642"/>
    </location>
</feature>
<feature type="disulfide bond" evidence="2">
    <location>
        <begin position="845"/>
        <end position="862"/>
    </location>
</feature>
<feature type="region of interest" description="Disordered" evidence="4">
    <location>
        <begin position="1199"/>
        <end position="1333"/>
    </location>
</feature>
<feature type="domain" description="EGF-like" evidence="7">
    <location>
        <begin position="837"/>
        <end position="875"/>
    </location>
</feature>
<feature type="domain" description="EGF-like" evidence="7">
    <location>
        <begin position="164"/>
        <end position="200"/>
    </location>
</feature>
<evidence type="ECO:0000256" key="2">
    <source>
        <dbReference type="PROSITE-ProRule" id="PRU00076"/>
    </source>
</evidence>
<dbReference type="PANTHER" id="PTHR15036">
    <property type="entry name" value="PIKACHURIN-LIKE PROTEIN"/>
    <property type="match status" value="1"/>
</dbReference>
<dbReference type="Gene3D" id="2.60.120.200">
    <property type="match status" value="5"/>
</dbReference>
<dbReference type="Pfam" id="PF00008">
    <property type="entry name" value="EGF"/>
    <property type="match status" value="1"/>
</dbReference>
<name>K1QJZ1_MAGGI</name>
<evidence type="ECO:0000259" key="7">
    <source>
        <dbReference type="PROSITE" id="PS50026"/>
    </source>
</evidence>
<dbReference type="InterPro" id="IPR000742">
    <property type="entry name" value="EGF"/>
</dbReference>
<sequence length="1359" mass="153121">MLNFRTRSPNGLLFCHLVEQFNQSVHPLLRNYHFCAELSHGHLQVKYNLNQKSDVLELGRALNDDSWHSVEIFLETSSGKLVVSLDGLPSTSLYLRAYTHLDVKTILDWTRLRSVVSFAGLTHAVPIEHHQFIGCLSSLKYRELIEVTWEVSPTIVMQATPGCVDLCQENNPCGEGRCVNLYSSIHCDCFSVGREGDRCQYSNITEITLHGYEWLTYQLYSEQEKTLRDRNRFSLQFKVRAGVQEDYAGCAARISSDRGSGVLLYAVGSIDVGGGVSGQHHSHVIASVHQGTVKASVAFGDDILEQTMGVSVDDNRWHNLTIVHEKVKVEFYLDGKRFVPRYRSSCDSYYQSGWRRSGVYVIDVDGSGPVEPTYVSCQMGIGAEGDYYGQTVVEHNLRNLTQVRGITLPDMRIRLTYRDMGFVELQQLTKISSWCEQYIQYNCLNAPLRLSNLTHFKSIDGGVVQYIGKTDPEFTPGCSMGTCNCDNEDAIKMEMQIKGKVILSETLDANTLVNDGDWHRVTFELSSHEVRCGLNSQRRIVTIPFHNNITFDGLLYLGGKLYSYGSYNNLPGLIGCVKGLVYNGKLRDLTFDVYDDMPNILSGCRRHCSPDPCQNGALCVEKWNNYQCICTNKWAHSGHSCETNINENAVTITGDSTAFFDLRVSSNPLEMEERIIFSFRTQVYKALIFYMYDELNNFIQLEVVEGKKLRFTRNNFQQIFHQDIEVPGIIQPTWKQVVLEPTKIIVDDTVTFLSLSNNKLESSYRIDPFAGEGETVSPPRPAEKLPPFLRMYLGGAPVNVTSLEKYGGCIRGFKIGDRLLDLQKHSKSIEGLKKGCKKGCTKNLCQNGGVCIERWGEGHYECDCSHSNFAGKQCELDEEKVKGNFCDGTAHKFIYKREGDEMWMKVDRSDWRKKFITNTLLENMDTMLVGGLIPGVLNDMESQYKDPNKTGNFTGCISEVKYVPVKERTFVVQPMKELRDLKNGSITVHGPDVPQCSPVDYHDPWLTSEPTTSVPTTSIHPTLGITMPPWDIRGPDIYVIGIGNNFTTPGPTTTTSSTTTSTTEMVTTAMYHPTTEQEPANVTLLLGQITTETVSSMTILIVSCVVTLMCLIAILIAVIMRKKRKRYVTYDVRKKYIDDFEMKEPLNHNMETYSPASPPPKKDIHIATWDEFSMVSATLGHLRNTEYPVQTTFLPEDGVKHPVYNRKKNRPASSISEVLEEMERQQKAKELGLDPEQFEDPKSHGEGELEWDPLVDRTPLTLTQDEDSDGKSRATSSGSEDPLKVLDQQEDLLQEYNGDSGYEAESQRNGDDDLDLGESLTPPTPDSSKLYYDITGVPESPKCTSTPYRLIIESEEQFV</sequence>
<evidence type="ECO:0000313" key="8">
    <source>
        <dbReference type="EMBL" id="EKC29200.1"/>
    </source>
</evidence>
<feature type="domain" description="Laminin G" evidence="6">
    <location>
        <begin position="1"/>
        <end position="163"/>
    </location>
</feature>
<comment type="caution">
    <text evidence="2">Lacks conserved residue(s) required for the propagation of feature annotation.</text>
</comment>
<organism evidence="8">
    <name type="scientific">Magallana gigas</name>
    <name type="common">Pacific oyster</name>
    <name type="synonym">Crassostrea gigas</name>
    <dbReference type="NCBI Taxonomy" id="29159"/>
    <lineage>
        <taxon>Eukaryota</taxon>
        <taxon>Metazoa</taxon>
        <taxon>Spiralia</taxon>
        <taxon>Lophotrochozoa</taxon>
        <taxon>Mollusca</taxon>
        <taxon>Bivalvia</taxon>
        <taxon>Autobranchia</taxon>
        <taxon>Pteriomorphia</taxon>
        <taxon>Ostreida</taxon>
        <taxon>Ostreoidea</taxon>
        <taxon>Ostreidae</taxon>
        <taxon>Magallana</taxon>
    </lineage>
</organism>
<dbReference type="InterPro" id="IPR050372">
    <property type="entry name" value="Neurexin-related_CASP"/>
</dbReference>
<feature type="domain" description="Laminin G" evidence="6">
    <location>
        <begin position="412"/>
        <end position="604"/>
    </location>
</feature>
<reference evidence="8" key="1">
    <citation type="journal article" date="2012" name="Nature">
        <title>The oyster genome reveals stress adaptation and complexity of shell formation.</title>
        <authorList>
            <person name="Zhang G."/>
            <person name="Fang X."/>
            <person name="Guo X."/>
            <person name="Li L."/>
            <person name="Luo R."/>
            <person name="Xu F."/>
            <person name="Yang P."/>
            <person name="Zhang L."/>
            <person name="Wang X."/>
            <person name="Qi H."/>
            <person name="Xiong Z."/>
            <person name="Que H."/>
            <person name="Xie Y."/>
            <person name="Holland P.W."/>
            <person name="Paps J."/>
            <person name="Zhu Y."/>
            <person name="Wu F."/>
            <person name="Chen Y."/>
            <person name="Wang J."/>
            <person name="Peng C."/>
            <person name="Meng J."/>
            <person name="Yang L."/>
            <person name="Liu J."/>
            <person name="Wen B."/>
            <person name="Zhang N."/>
            <person name="Huang Z."/>
            <person name="Zhu Q."/>
            <person name="Feng Y."/>
            <person name="Mount A."/>
            <person name="Hedgecock D."/>
            <person name="Xu Z."/>
            <person name="Liu Y."/>
            <person name="Domazet-Loso T."/>
            <person name="Du Y."/>
            <person name="Sun X."/>
            <person name="Zhang S."/>
            <person name="Liu B."/>
            <person name="Cheng P."/>
            <person name="Jiang X."/>
            <person name="Li J."/>
            <person name="Fan D."/>
            <person name="Wang W."/>
            <person name="Fu W."/>
            <person name="Wang T."/>
            <person name="Wang B."/>
            <person name="Zhang J."/>
            <person name="Peng Z."/>
            <person name="Li Y."/>
            <person name="Li N."/>
            <person name="Wang J."/>
            <person name="Chen M."/>
            <person name="He Y."/>
            <person name="Tan F."/>
            <person name="Song X."/>
            <person name="Zheng Q."/>
            <person name="Huang R."/>
            <person name="Yang H."/>
            <person name="Du X."/>
            <person name="Chen L."/>
            <person name="Yang M."/>
            <person name="Gaffney P.M."/>
            <person name="Wang S."/>
            <person name="Luo L."/>
            <person name="She Z."/>
            <person name="Ming Y."/>
            <person name="Huang W."/>
            <person name="Zhang S."/>
            <person name="Huang B."/>
            <person name="Zhang Y."/>
            <person name="Qu T."/>
            <person name="Ni P."/>
            <person name="Miao G."/>
            <person name="Wang J."/>
            <person name="Wang Q."/>
            <person name="Steinberg C.E."/>
            <person name="Wang H."/>
            <person name="Li N."/>
            <person name="Qian L."/>
            <person name="Zhang G."/>
            <person name="Li Y."/>
            <person name="Yang H."/>
            <person name="Liu X."/>
            <person name="Wang J."/>
            <person name="Yin Y."/>
            <person name="Wang J."/>
        </authorList>
    </citation>
    <scope>NUCLEOTIDE SEQUENCE [LARGE SCALE GENOMIC DNA]</scope>
    <source>
        <strain evidence="8">05x7-T-G4-1.051#20</strain>
    </source>
</reference>
<evidence type="ECO:0000256" key="5">
    <source>
        <dbReference type="SAM" id="Phobius"/>
    </source>
</evidence>
<accession>K1QJZ1</accession>
<dbReference type="Pfam" id="PF02210">
    <property type="entry name" value="Laminin_G_2"/>
    <property type="match status" value="4"/>
</dbReference>
<dbReference type="GO" id="GO:0016020">
    <property type="term" value="C:membrane"/>
    <property type="evidence" value="ECO:0007669"/>
    <property type="project" value="UniProtKB-SubCell"/>
</dbReference>
<keyword evidence="1 2" id="KW-1015">Disulfide bond</keyword>
<dbReference type="InterPro" id="IPR001791">
    <property type="entry name" value="Laminin_G"/>
</dbReference>
<dbReference type="Gene3D" id="2.10.25.10">
    <property type="entry name" value="Laminin"/>
    <property type="match status" value="2"/>
</dbReference>
<evidence type="ECO:0000256" key="3">
    <source>
        <dbReference type="PROSITE-ProRule" id="PRU00122"/>
    </source>
</evidence>
<dbReference type="SUPFAM" id="SSF57196">
    <property type="entry name" value="EGF/Laminin"/>
    <property type="match status" value="1"/>
</dbReference>
<dbReference type="SMART" id="SM00181">
    <property type="entry name" value="EGF"/>
    <property type="match status" value="3"/>
</dbReference>
<evidence type="ECO:0000259" key="6">
    <source>
        <dbReference type="PROSITE" id="PS50025"/>
    </source>
</evidence>
<feature type="disulfide bond" evidence="3">
    <location>
        <begin position="809"/>
        <end position="836"/>
    </location>
</feature>
<feature type="domain" description="Laminin G" evidence="6">
    <location>
        <begin position="649"/>
        <end position="836"/>
    </location>
</feature>
<dbReference type="InterPro" id="IPR036056">
    <property type="entry name" value="Fibrinogen-like_C"/>
</dbReference>
<dbReference type="SMART" id="SM00282">
    <property type="entry name" value="LamG"/>
    <property type="match status" value="4"/>
</dbReference>
<evidence type="ECO:0000256" key="4">
    <source>
        <dbReference type="SAM" id="MobiDB-lite"/>
    </source>
</evidence>
<dbReference type="PANTHER" id="PTHR15036:SF49">
    <property type="entry name" value="AXOTACTIN"/>
    <property type="match status" value="1"/>
</dbReference>